<geneLocation type="plasmid" evidence="3">
    <name>pzkmb2</name>
</geneLocation>
<proteinExistence type="predicted"/>
<evidence type="ECO:0000256" key="1">
    <source>
        <dbReference type="SAM" id="Phobius"/>
    </source>
</evidence>
<keyword evidence="2" id="KW-0614">Plasmid</keyword>
<dbReference type="AlphaFoldDB" id="A0A328A012"/>
<name>A0A328A012_9STAP</name>
<comment type="caution">
    <text evidence="2">The sequence shown here is derived from an EMBL/GenBank/DDBJ whole genome shotgun (WGS) entry which is preliminary data.</text>
</comment>
<dbReference type="Proteomes" id="UP000249579">
    <property type="component" value="Plasmid pZKMB2"/>
</dbReference>
<dbReference type="RefSeq" id="WP_111744466.1">
    <property type="nucleotide sequence ID" value="NZ_CM009973.1"/>
</dbReference>
<reference evidence="2 3" key="1">
    <citation type="journal article" date="2018" name="Front. Microbiol.">
        <title>Description and Comparative Genomics of Macrococcus caseolyticus subsp. hominis subsp. nov., Macrococcus goetzii sp. nov., Macrococcus epidermidis sp. nov., and Macrococcus bohemicus sp. nov., Novel Macrococci From Human Clinical Material With Virulence Potential and Suspected Uptake of Foreign DNA by Natural Transformation.</title>
        <authorList>
            <person name="Maslanova I."/>
            <person name="Wertheimer Z."/>
            <person name="Sedlacek I."/>
            <person name="Svec P."/>
            <person name="Indrakova A."/>
            <person name="Kovarovic V."/>
            <person name="Schumann P."/>
            <person name="Sproer C."/>
            <person name="Kralova S."/>
            <person name="Sedo O."/>
            <person name="Kristofova L."/>
            <person name="Vrbovska V."/>
            <person name="Fuzik T."/>
            <person name="Petras P."/>
            <person name="Zdrahal Z."/>
            <person name="Ruzickova V."/>
            <person name="Doskar J."/>
            <person name="Pantucek R."/>
        </authorList>
    </citation>
    <scope>NUCLEOTIDE SEQUENCE [LARGE SCALE GENOMIC DNA]</scope>
    <source>
        <strain evidence="2 3">03/115</strain>
        <plasmid evidence="2">pZKMB2</plasmid>
    </source>
</reference>
<protein>
    <submittedName>
        <fullName evidence="2">Uncharacterized protein</fullName>
    </submittedName>
</protein>
<feature type="transmembrane region" description="Helical" evidence="1">
    <location>
        <begin position="6"/>
        <end position="24"/>
    </location>
</feature>
<dbReference type="EMBL" id="PZJG01000031">
    <property type="protein sequence ID" value="RAK47667.1"/>
    <property type="molecule type" value="Genomic_DNA"/>
</dbReference>
<sequence>MTNQKISGLVIILLTLLLFGGYLITNKKVSLIEKENTELKNEIKNNYVSKDSIPKNNTETFNSNKLNEFNKSFVSNLYSNKNLKEKNIFLNNNSNNSAKDYLIKFQFIADNDKEINEEKEIKEEYVLDMSGLSSEEKSNYEIKTNGDIKSDASIKTDNINLYIQNENNDLLEGITTFQVTTTIDNKGTTTNYIMKADYIKYKDTYKVDNIYSISPLTEEKTNEIFK</sequence>
<evidence type="ECO:0000313" key="2">
    <source>
        <dbReference type="EMBL" id="RAK47667.1"/>
    </source>
</evidence>
<keyword evidence="1" id="KW-0812">Transmembrane</keyword>
<keyword evidence="1" id="KW-1133">Transmembrane helix</keyword>
<gene>
    <name evidence="2" type="ORF">BHX94_12480</name>
</gene>
<accession>A0A328A012</accession>
<organism evidence="2 3">
    <name type="scientific">Macrococcoides bohemicum</name>
    <dbReference type="NCBI Taxonomy" id="1903056"/>
    <lineage>
        <taxon>Bacteria</taxon>
        <taxon>Bacillati</taxon>
        <taxon>Bacillota</taxon>
        <taxon>Bacilli</taxon>
        <taxon>Bacillales</taxon>
        <taxon>Staphylococcaceae</taxon>
        <taxon>Macrococcoides</taxon>
    </lineage>
</organism>
<evidence type="ECO:0000313" key="3">
    <source>
        <dbReference type="Proteomes" id="UP000249579"/>
    </source>
</evidence>
<keyword evidence="1" id="KW-0472">Membrane</keyword>